<sequence>MIRTFAALDLPAATRDRLRMLGEMLPLKRRVPPENLHLTLVFLGELDDPTLESAHDGFDALRHPAFDLRIEGLGLFGGDRPRAVYAGVAPSEALMRLQAGVARAARTAGVALATRRFVPHVTLARWQPRGPDLVRLEHAMAQMSGFATDPVEVTEFVLYRSDLGGGQARYTELCRYPLA</sequence>
<feature type="short sequence motif" description="HXTX 1" evidence="2">
    <location>
        <begin position="37"/>
        <end position="40"/>
    </location>
</feature>
<feature type="active site" description="Proton donor" evidence="2">
    <location>
        <position position="37"/>
    </location>
</feature>
<dbReference type="Proteomes" id="UP000285908">
    <property type="component" value="Unassembled WGS sequence"/>
</dbReference>
<comment type="similarity">
    <text evidence="2">Belongs to the 2H phosphoesterase superfamily. ThpR family.</text>
</comment>
<dbReference type="InterPro" id="IPR004175">
    <property type="entry name" value="RNA_CPDase"/>
</dbReference>
<evidence type="ECO:0000313" key="3">
    <source>
        <dbReference type="EMBL" id="RVV98971.1"/>
    </source>
</evidence>
<dbReference type="PANTHER" id="PTHR35561:SF1">
    <property type="entry name" value="RNA 2',3'-CYCLIC PHOSPHODIESTERASE"/>
    <property type="match status" value="1"/>
</dbReference>
<accession>A0A438AJL2</accession>
<proteinExistence type="inferred from homology"/>
<reference evidence="3 4" key="1">
    <citation type="submission" date="2018-11" db="EMBL/GenBank/DDBJ databases">
        <title>Mesobaculum littorinae gen. nov., sp. nov., isolated from Littorina scabra that represents a novel genus of the order Rhodobacteraceae.</title>
        <authorList>
            <person name="Li F."/>
        </authorList>
    </citation>
    <scope>NUCLEOTIDE SEQUENCE [LARGE SCALE GENOMIC DNA]</scope>
    <source>
        <strain evidence="3 4">M0103</strain>
    </source>
</reference>
<dbReference type="AlphaFoldDB" id="A0A438AJL2"/>
<comment type="catalytic activity">
    <reaction evidence="2">
        <text>a 3'-end 2',3'-cyclophospho-ribonucleotide-RNA + H2O = a 3'-end 2'-phospho-ribonucleotide-RNA + H(+)</text>
        <dbReference type="Rhea" id="RHEA:11828"/>
        <dbReference type="Rhea" id="RHEA-COMP:10464"/>
        <dbReference type="Rhea" id="RHEA-COMP:17353"/>
        <dbReference type="ChEBI" id="CHEBI:15377"/>
        <dbReference type="ChEBI" id="CHEBI:15378"/>
        <dbReference type="ChEBI" id="CHEBI:83064"/>
        <dbReference type="ChEBI" id="CHEBI:173113"/>
        <dbReference type="EC" id="3.1.4.58"/>
    </reaction>
</comment>
<evidence type="ECO:0000313" key="4">
    <source>
        <dbReference type="Proteomes" id="UP000285908"/>
    </source>
</evidence>
<dbReference type="EMBL" id="RQXX01000002">
    <property type="protein sequence ID" value="RVV98971.1"/>
    <property type="molecule type" value="Genomic_DNA"/>
</dbReference>
<feature type="short sequence motif" description="HXTX 2" evidence="2">
    <location>
        <begin position="120"/>
        <end position="123"/>
    </location>
</feature>
<comment type="caution">
    <text evidence="3">The sequence shown here is derived from an EMBL/GenBank/DDBJ whole genome shotgun (WGS) entry which is preliminary data.</text>
</comment>
<dbReference type="EC" id="3.1.4.58" evidence="2"/>
<protein>
    <recommendedName>
        <fullName evidence="2">RNA 2',3'-cyclic phosphodiesterase</fullName>
        <shortName evidence="2">RNA 2',3'-CPDase</shortName>
        <ecNumber evidence="2">3.1.4.58</ecNumber>
    </recommendedName>
</protein>
<name>A0A438AJL2_9RHOB</name>
<keyword evidence="4" id="KW-1185">Reference proteome</keyword>
<dbReference type="InterPro" id="IPR009097">
    <property type="entry name" value="Cyclic_Pdiesterase"/>
</dbReference>
<dbReference type="RefSeq" id="WP_127906205.1">
    <property type="nucleotide sequence ID" value="NZ_RQXX01000002.1"/>
</dbReference>
<dbReference type="NCBIfam" id="TIGR02258">
    <property type="entry name" value="2_5_ligase"/>
    <property type="match status" value="1"/>
</dbReference>
<organism evidence="3 4">
    <name type="scientific">Mesobaculum littorinae</name>
    <dbReference type="NCBI Taxonomy" id="2486419"/>
    <lineage>
        <taxon>Bacteria</taxon>
        <taxon>Pseudomonadati</taxon>
        <taxon>Pseudomonadota</taxon>
        <taxon>Alphaproteobacteria</taxon>
        <taxon>Rhodobacterales</taxon>
        <taxon>Roseobacteraceae</taxon>
        <taxon>Mesobaculum</taxon>
    </lineage>
</organism>
<dbReference type="Gene3D" id="3.90.1140.10">
    <property type="entry name" value="Cyclic phosphodiesterase"/>
    <property type="match status" value="1"/>
</dbReference>
<gene>
    <name evidence="3" type="primary">thpR</name>
    <name evidence="3" type="ORF">EKE94_08810</name>
</gene>
<feature type="active site" description="Proton acceptor" evidence="2">
    <location>
        <position position="120"/>
    </location>
</feature>
<evidence type="ECO:0000256" key="1">
    <source>
        <dbReference type="ARBA" id="ARBA00022801"/>
    </source>
</evidence>
<evidence type="ECO:0000256" key="2">
    <source>
        <dbReference type="HAMAP-Rule" id="MF_01940"/>
    </source>
</evidence>
<keyword evidence="1 2" id="KW-0378">Hydrolase</keyword>
<comment type="function">
    <text evidence="2">Hydrolyzes RNA 2',3'-cyclic phosphodiester to an RNA 2'-phosphomonoester.</text>
</comment>
<dbReference type="PANTHER" id="PTHR35561">
    <property type="entry name" value="RNA 2',3'-CYCLIC PHOSPHODIESTERASE"/>
    <property type="match status" value="1"/>
</dbReference>
<dbReference type="OrthoDB" id="9793819at2"/>
<dbReference type="Pfam" id="PF13563">
    <property type="entry name" value="2_5_RNA_ligase2"/>
    <property type="match status" value="1"/>
</dbReference>
<dbReference type="GO" id="GO:0008664">
    <property type="term" value="F:RNA 2',3'-cyclic 3'-phosphodiesterase activity"/>
    <property type="evidence" value="ECO:0007669"/>
    <property type="project" value="UniProtKB-EC"/>
</dbReference>
<dbReference type="GO" id="GO:0004113">
    <property type="term" value="F:2',3'-cyclic-nucleotide 3'-phosphodiesterase activity"/>
    <property type="evidence" value="ECO:0007669"/>
    <property type="project" value="InterPro"/>
</dbReference>
<dbReference type="SUPFAM" id="SSF55144">
    <property type="entry name" value="LigT-like"/>
    <property type="match status" value="1"/>
</dbReference>
<dbReference type="HAMAP" id="MF_01940">
    <property type="entry name" value="RNA_CPDase"/>
    <property type="match status" value="1"/>
</dbReference>